<dbReference type="RefSeq" id="WP_160180644.1">
    <property type="nucleotide sequence ID" value="NZ_CP047656.1"/>
</dbReference>
<dbReference type="KEGG" id="pmes:FX988_02770"/>
<dbReference type="InterPro" id="IPR039426">
    <property type="entry name" value="TonB-dep_rcpt-like"/>
</dbReference>
<gene>
    <name evidence="16" type="ORF">FX988_02770</name>
</gene>
<dbReference type="InterPro" id="IPR000531">
    <property type="entry name" value="Beta-barrel_TonB"/>
</dbReference>
<evidence type="ECO:0000256" key="4">
    <source>
        <dbReference type="ARBA" id="ARBA00022496"/>
    </source>
</evidence>
<keyword evidence="6" id="KW-0408">Iron</keyword>
<keyword evidence="7" id="KW-0406">Ion transport</keyword>
<keyword evidence="9 11" id="KW-0472">Membrane</keyword>
<evidence type="ECO:0000256" key="5">
    <source>
        <dbReference type="ARBA" id="ARBA00022692"/>
    </source>
</evidence>
<keyword evidence="10 11" id="KW-0998">Cell outer membrane</keyword>
<evidence type="ECO:0000256" key="10">
    <source>
        <dbReference type="ARBA" id="ARBA00023237"/>
    </source>
</evidence>
<proteinExistence type="inferred from homology"/>
<dbReference type="GO" id="GO:0006826">
    <property type="term" value="P:iron ion transport"/>
    <property type="evidence" value="ECO:0007669"/>
    <property type="project" value="UniProtKB-KW"/>
</dbReference>
<dbReference type="Proteomes" id="UP000464524">
    <property type="component" value="Chromosome"/>
</dbReference>
<dbReference type="SUPFAM" id="SSF56935">
    <property type="entry name" value="Porins"/>
    <property type="match status" value="1"/>
</dbReference>
<feature type="chain" id="PRO_5032450187" evidence="13">
    <location>
        <begin position="31"/>
        <end position="774"/>
    </location>
</feature>
<comment type="similarity">
    <text evidence="11 12">Belongs to the TonB-dependent receptor family.</text>
</comment>
<evidence type="ECO:0000256" key="3">
    <source>
        <dbReference type="ARBA" id="ARBA00022452"/>
    </source>
</evidence>
<sequence length="774" mass="84927">MKTLSYSSISTAVTLGLASIGGMASISAHADVLEVIEVTAQKRTQSVQEVGISITAFSGEQIDALGYDNAQEVTAMAPGVTAIQPNGPSAFYINIRGVAQNDFSGDHQESPVAVYLDEAYISASSGAGFQLFDIERVEILKGPQGTLFGRNATGGLVHYISRKPTDTFEGYGKVTLGSYNQILTEGAIGGALTDTLFTRFSFTTNNHDPYINNTLGKDLNNGDDWAARLQFLLEVTDDVEWLISARSGKQDIDSGFFEHSSARLNPETGLGEHFDGPNLTTSAYQEPDNGVYTGSYDRIGFNKVESQGITSNLQWDFGDILLTSITDVWSLEKDYIEDSDASPQDYYNFFLQSDVDQFSQELRLNGQSDNSRWVAGLYYLDIDGTFANGGEVRGFVDQLAGAGAGIGPETGGPVTIWTPFDTTTETYSVFAQLEYDLNEQWTVIGGLRWANEEKSIDYSQNYVEIANGRNPSAANIVNPDPLGFGGPLFVFNDDTFDFASLDDDYLTAKAEVDYSPSKGTLFYLSYNRGIKSGGYNAPLDITDFLDGNPETGGPEEMQFGKETLHAYEFGVKHQLNATTRVNGAVYYYGYDDYQAFRLEGLTTFVFNTDASVSGAELEITSNPIDNLDLLLGVSYVDNNVEDAYQLPNGELVDRRAVVTPEWNINGLARYGWQLADGELAAQIDFVYMSDHYFQLKNSPVGEQSGYALFNARVSYTSDDGKWVFAGFVDNLLDKEYRVMAFDLAGGPEAGGFGMVENYYGKPRWWGLSATYNFE</sequence>
<feature type="domain" description="TonB-dependent receptor plug" evidence="15">
    <location>
        <begin position="47"/>
        <end position="155"/>
    </location>
</feature>
<keyword evidence="16" id="KW-0675">Receptor</keyword>
<dbReference type="PANTHER" id="PTHR32552">
    <property type="entry name" value="FERRICHROME IRON RECEPTOR-RELATED"/>
    <property type="match status" value="1"/>
</dbReference>
<name>A0A857JKU3_9ALTE</name>
<dbReference type="Gene3D" id="2.40.170.20">
    <property type="entry name" value="TonB-dependent receptor, beta-barrel domain"/>
    <property type="match status" value="1"/>
</dbReference>
<comment type="subcellular location">
    <subcellularLocation>
        <location evidence="1 11">Cell outer membrane</location>
        <topology evidence="1 11">Multi-pass membrane protein</topology>
    </subcellularLocation>
</comment>
<evidence type="ECO:0000256" key="12">
    <source>
        <dbReference type="RuleBase" id="RU003357"/>
    </source>
</evidence>
<evidence type="ECO:0000256" key="6">
    <source>
        <dbReference type="ARBA" id="ARBA00023004"/>
    </source>
</evidence>
<keyword evidence="8 12" id="KW-0798">TonB box</keyword>
<evidence type="ECO:0000313" key="16">
    <source>
        <dbReference type="EMBL" id="QHJ12513.1"/>
    </source>
</evidence>
<reference evidence="16 17" key="1">
    <citation type="submission" date="2019-12" db="EMBL/GenBank/DDBJ databases">
        <title>Genome sequencing and assembly of endphytes of Porphyra tenera.</title>
        <authorList>
            <person name="Park J.M."/>
            <person name="Shin R."/>
            <person name="Jo S.H."/>
        </authorList>
    </citation>
    <scope>NUCLEOTIDE SEQUENCE [LARGE SCALE GENOMIC DNA]</scope>
    <source>
        <strain evidence="16 17">GPM4</strain>
    </source>
</reference>
<dbReference type="Pfam" id="PF00593">
    <property type="entry name" value="TonB_dep_Rec_b-barrel"/>
    <property type="match status" value="1"/>
</dbReference>
<dbReference type="GO" id="GO:0009279">
    <property type="term" value="C:cell outer membrane"/>
    <property type="evidence" value="ECO:0007669"/>
    <property type="project" value="UniProtKB-SubCell"/>
</dbReference>
<keyword evidence="5 11" id="KW-0812">Transmembrane</keyword>
<keyword evidence="17" id="KW-1185">Reference proteome</keyword>
<evidence type="ECO:0000313" key="17">
    <source>
        <dbReference type="Proteomes" id="UP000464524"/>
    </source>
</evidence>
<feature type="signal peptide" evidence="13">
    <location>
        <begin position="1"/>
        <end position="30"/>
    </location>
</feature>
<organism evidence="16 17">
    <name type="scientific">Paraglaciecola mesophila</name>
    <dbReference type="NCBI Taxonomy" id="197222"/>
    <lineage>
        <taxon>Bacteria</taxon>
        <taxon>Pseudomonadati</taxon>
        <taxon>Pseudomonadota</taxon>
        <taxon>Gammaproteobacteria</taxon>
        <taxon>Alteromonadales</taxon>
        <taxon>Alteromonadaceae</taxon>
        <taxon>Paraglaciecola</taxon>
    </lineage>
</organism>
<keyword evidence="3 11" id="KW-1134">Transmembrane beta strand</keyword>
<dbReference type="Pfam" id="PF07715">
    <property type="entry name" value="Plug"/>
    <property type="match status" value="1"/>
</dbReference>
<evidence type="ECO:0000256" key="11">
    <source>
        <dbReference type="PROSITE-ProRule" id="PRU01360"/>
    </source>
</evidence>
<accession>A0A857JKU3</accession>
<evidence type="ECO:0000259" key="14">
    <source>
        <dbReference type="Pfam" id="PF00593"/>
    </source>
</evidence>
<evidence type="ECO:0000256" key="7">
    <source>
        <dbReference type="ARBA" id="ARBA00023065"/>
    </source>
</evidence>
<evidence type="ECO:0000256" key="1">
    <source>
        <dbReference type="ARBA" id="ARBA00004571"/>
    </source>
</evidence>
<dbReference type="AlphaFoldDB" id="A0A857JKU3"/>
<keyword evidence="2 11" id="KW-0813">Transport</keyword>
<feature type="domain" description="TonB-dependent receptor-like beta-barrel" evidence="14">
    <location>
        <begin position="271"/>
        <end position="731"/>
    </location>
</feature>
<dbReference type="EMBL" id="CP047656">
    <property type="protein sequence ID" value="QHJ12513.1"/>
    <property type="molecule type" value="Genomic_DNA"/>
</dbReference>
<dbReference type="InterPro" id="IPR012910">
    <property type="entry name" value="Plug_dom"/>
</dbReference>
<dbReference type="PROSITE" id="PS52016">
    <property type="entry name" value="TONB_DEPENDENT_REC_3"/>
    <property type="match status" value="1"/>
</dbReference>
<keyword evidence="13" id="KW-0732">Signal</keyword>
<evidence type="ECO:0000256" key="13">
    <source>
        <dbReference type="SAM" id="SignalP"/>
    </source>
</evidence>
<evidence type="ECO:0000256" key="8">
    <source>
        <dbReference type="ARBA" id="ARBA00023077"/>
    </source>
</evidence>
<evidence type="ECO:0000256" key="9">
    <source>
        <dbReference type="ARBA" id="ARBA00023136"/>
    </source>
</evidence>
<evidence type="ECO:0000259" key="15">
    <source>
        <dbReference type="Pfam" id="PF07715"/>
    </source>
</evidence>
<evidence type="ECO:0000256" key="2">
    <source>
        <dbReference type="ARBA" id="ARBA00022448"/>
    </source>
</evidence>
<dbReference type="PANTHER" id="PTHR32552:SF81">
    <property type="entry name" value="TONB-DEPENDENT OUTER MEMBRANE RECEPTOR"/>
    <property type="match status" value="1"/>
</dbReference>
<dbReference type="InterPro" id="IPR036942">
    <property type="entry name" value="Beta-barrel_TonB_sf"/>
</dbReference>
<dbReference type="OrthoDB" id="7051185at2"/>
<keyword evidence="4" id="KW-0410">Iron transport</keyword>
<protein>
    <submittedName>
        <fullName evidence="16">Pesticin receptor</fullName>
    </submittedName>
</protein>